<dbReference type="PANTHER" id="PTHR45947:SF3">
    <property type="entry name" value="SULFOQUINOVOSYL TRANSFERASE SQD2"/>
    <property type="match status" value="1"/>
</dbReference>
<dbReference type="EMBL" id="JAFEUM010000002">
    <property type="protein sequence ID" value="MBM7036277.1"/>
    <property type="molecule type" value="Genomic_DNA"/>
</dbReference>
<dbReference type="Proteomes" id="UP000809621">
    <property type="component" value="Unassembled WGS sequence"/>
</dbReference>
<dbReference type="RefSeq" id="WP_205157857.1">
    <property type="nucleotide sequence ID" value="NZ_JAFEUM010000002.1"/>
</dbReference>
<evidence type="ECO:0000313" key="3">
    <source>
        <dbReference type="Proteomes" id="UP000809621"/>
    </source>
</evidence>
<dbReference type="PANTHER" id="PTHR45947">
    <property type="entry name" value="SULFOQUINOVOSYL TRANSFERASE SQD2"/>
    <property type="match status" value="1"/>
</dbReference>
<evidence type="ECO:0000259" key="1">
    <source>
        <dbReference type="Pfam" id="PF00534"/>
    </source>
</evidence>
<comment type="caution">
    <text evidence="2">The sequence shown here is derived from an EMBL/GenBank/DDBJ whole genome shotgun (WGS) entry which is preliminary data.</text>
</comment>
<evidence type="ECO:0000313" key="2">
    <source>
        <dbReference type="EMBL" id="MBM7036277.1"/>
    </source>
</evidence>
<keyword evidence="3" id="KW-1185">Reference proteome</keyword>
<gene>
    <name evidence="2" type="ORF">JQC93_07605</name>
</gene>
<sequence>MEENLKILHIVNRIGNGGSESGTIHLSCAQAKYHSILLVGIKPPLDIYSGIAGELIARLKQSGVEYEQLNFSNLPPGLLVSAYQLLSIIRRFKPDVVHLHTDHPEYLFALIKPWVDALVVRTIRNTVFWPTSKVRGKFAERALSQAITAHFTTDSIAALNARRAEFGLPPPQTNKIVPNAINRHCEVDQGQNVVRYQKGKLNLGFIGRLTYQKGPDVLLEAIKELPEQSIALHFIGDGEEKQTLEATSESIPQPIFFYGAVPYARQNIKELDYLVVPSRYEGFGLISLEGQIEKTPVIAARAPGLTPSLPVDWPLLFDNESSEQLAQLLQRLIDRNDDQSDIIELGFENALNYTMEAQVERYTKLYQQYL</sequence>
<dbReference type="Pfam" id="PF00534">
    <property type="entry name" value="Glycos_transf_1"/>
    <property type="match status" value="1"/>
</dbReference>
<proteinExistence type="predicted"/>
<dbReference type="SUPFAM" id="SSF53756">
    <property type="entry name" value="UDP-Glycosyltransferase/glycogen phosphorylase"/>
    <property type="match status" value="1"/>
</dbReference>
<dbReference type="Gene3D" id="3.40.50.2000">
    <property type="entry name" value="Glycogen Phosphorylase B"/>
    <property type="match status" value="2"/>
</dbReference>
<reference evidence="2 3" key="1">
    <citation type="submission" date="2021-02" db="EMBL/GenBank/DDBJ databases">
        <authorList>
            <person name="Park J.-S."/>
        </authorList>
    </citation>
    <scope>NUCLEOTIDE SEQUENCE [LARGE SCALE GENOMIC DNA]</scope>
    <source>
        <strain evidence="2 3">188UL20-2</strain>
    </source>
</reference>
<accession>A0ABS2HIH4</accession>
<organism evidence="2 3">
    <name type="scientific">Vibrio ulleungensis</name>
    <dbReference type="NCBI Taxonomy" id="2807619"/>
    <lineage>
        <taxon>Bacteria</taxon>
        <taxon>Pseudomonadati</taxon>
        <taxon>Pseudomonadota</taxon>
        <taxon>Gammaproteobacteria</taxon>
        <taxon>Vibrionales</taxon>
        <taxon>Vibrionaceae</taxon>
        <taxon>Vibrio</taxon>
    </lineage>
</organism>
<protein>
    <submittedName>
        <fullName evidence="2">Glycosyltransferase family 4 protein</fullName>
    </submittedName>
</protein>
<dbReference type="InterPro" id="IPR050194">
    <property type="entry name" value="Glycosyltransferase_grp1"/>
</dbReference>
<feature type="domain" description="Glycosyl transferase family 1" evidence="1">
    <location>
        <begin position="198"/>
        <end position="344"/>
    </location>
</feature>
<name>A0ABS2HIH4_9VIBR</name>
<dbReference type="InterPro" id="IPR001296">
    <property type="entry name" value="Glyco_trans_1"/>
</dbReference>
<dbReference type="CDD" id="cd03801">
    <property type="entry name" value="GT4_PimA-like"/>
    <property type="match status" value="1"/>
</dbReference>